<proteinExistence type="predicted"/>
<accession>A0A086ZU53</accession>
<comment type="caution">
    <text evidence="1">The sequence shown here is derived from an EMBL/GenBank/DDBJ whole genome shotgun (WGS) entry which is preliminary data.</text>
</comment>
<sequence>MSTNFDTRLNGERLTVASVKELKRAAGADAVTNTELTVPLGLSRQTISDRFASGDMKLSEFVAAALYLKRKPSELMALAEESSVKSSASALADGGAR</sequence>
<evidence type="ECO:0000313" key="2">
    <source>
        <dbReference type="Proteomes" id="UP000029108"/>
    </source>
</evidence>
<dbReference type="STRING" id="1437608.GCA_000771645_01928"/>
<evidence type="ECO:0000313" key="1">
    <source>
        <dbReference type="EMBL" id="KFI50053.1"/>
    </source>
</evidence>
<protein>
    <submittedName>
        <fullName evidence="1">Uncharacterized protein</fullName>
    </submittedName>
</protein>
<gene>
    <name evidence="1" type="ORF">BBIA_2186</name>
</gene>
<dbReference type="EMBL" id="JGYN01000018">
    <property type="protein sequence ID" value="KFI50053.1"/>
    <property type="molecule type" value="Genomic_DNA"/>
</dbReference>
<dbReference type="AlphaFoldDB" id="A0A086ZU53"/>
<keyword evidence="2" id="KW-1185">Reference proteome</keyword>
<reference evidence="1 2" key="1">
    <citation type="submission" date="2014-03" db="EMBL/GenBank/DDBJ databases">
        <title>Genomics of Bifidobacteria.</title>
        <authorList>
            <person name="Ventura M."/>
            <person name="Milani C."/>
            <person name="Lugli G.A."/>
        </authorList>
    </citation>
    <scope>NUCLEOTIDE SEQUENCE [LARGE SCALE GENOMIC DNA]</scope>
    <source>
        <strain evidence="1 2">DSM 23969</strain>
    </source>
</reference>
<dbReference type="Proteomes" id="UP000029108">
    <property type="component" value="Unassembled WGS sequence"/>
</dbReference>
<organism evidence="1 2">
    <name type="scientific">Bifidobacterium biavatii DSM 23969</name>
    <dbReference type="NCBI Taxonomy" id="1437608"/>
    <lineage>
        <taxon>Bacteria</taxon>
        <taxon>Bacillati</taxon>
        <taxon>Actinomycetota</taxon>
        <taxon>Actinomycetes</taxon>
        <taxon>Bifidobacteriales</taxon>
        <taxon>Bifidobacteriaceae</taxon>
        <taxon>Bifidobacterium</taxon>
    </lineage>
</organism>
<name>A0A086ZU53_9BIFI</name>